<feature type="domain" description="STAS" evidence="6">
    <location>
        <begin position="446"/>
        <end position="548"/>
    </location>
</feature>
<dbReference type="GO" id="GO:0055085">
    <property type="term" value="P:transmembrane transport"/>
    <property type="evidence" value="ECO:0007669"/>
    <property type="project" value="InterPro"/>
</dbReference>
<feature type="transmembrane region" description="Helical" evidence="5">
    <location>
        <begin position="73"/>
        <end position="90"/>
    </location>
</feature>
<dbReference type="SUPFAM" id="SSF52091">
    <property type="entry name" value="SpoIIaa-like"/>
    <property type="match status" value="1"/>
</dbReference>
<name>A0A4R1PW93_9FIRM</name>
<feature type="transmembrane region" description="Helical" evidence="5">
    <location>
        <begin position="345"/>
        <end position="362"/>
    </location>
</feature>
<dbReference type="InterPro" id="IPR036513">
    <property type="entry name" value="STAS_dom_sf"/>
</dbReference>
<dbReference type="GO" id="GO:0016020">
    <property type="term" value="C:membrane"/>
    <property type="evidence" value="ECO:0007669"/>
    <property type="project" value="UniProtKB-SubCell"/>
</dbReference>
<dbReference type="AlphaFoldDB" id="A0A4R1PW93"/>
<keyword evidence="4 5" id="KW-0472">Membrane</keyword>
<proteinExistence type="predicted"/>
<dbReference type="Pfam" id="PF01740">
    <property type="entry name" value="STAS"/>
    <property type="match status" value="1"/>
</dbReference>
<evidence type="ECO:0000256" key="3">
    <source>
        <dbReference type="ARBA" id="ARBA00022989"/>
    </source>
</evidence>
<keyword evidence="2 5" id="KW-0812">Transmembrane</keyword>
<feature type="transmembrane region" description="Helical" evidence="5">
    <location>
        <begin position="382"/>
        <end position="406"/>
    </location>
</feature>
<evidence type="ECO:0000256" key="2">
    <source>
        <dbReference type="ARBA" id="ARBA00022692"/>
    </source>
</evidence>
<feature type="transmembrane region" description="Helical" evidence="5">
    <location>
        <begin position="319"/>
        <end position="338"/>
    </location>
</feature>
<feature type="transmembrane region" description="Helical" evidence="5">
    <location>
        <begin position="285"/>
        <end position="307"/>
    </location>
</feature>
<feature type="transmembrane region" description="Helical" evidence="5">
    <location>
        <begin position="128"/>
        <end position="152"/>
    </location>
</feature>
<evidence type="ECO:0000313" key="8">
    <source>
        <dbReference type="Proteomes" id="UP000295063"/>
    </source>
</evidence>
<accession>A0A4R1PW93</accession>
<comment type="caution">
    <text evidence="7">The sequence shown here is derived from an EMBL/GenBank/DDBJ whole genome shotgun (WGS) entry which is preliminary data.</text>
</comment>
<feature type="transmembrane region" description="Helical" evidence="5">
    <location>
        <begin position="25"/>
        <end position="45"/>
    </location>
</feature>
<dbReference type="Pfam" id="PF00916">
    <property type="entry name" value="Sulfate_transp"/>
    <property type="match status" value="1"/>
</dbReference>
<evidence type="ECO:0000256" key="5">
    <source>
        <dbReference type="SAM" id="Phobius"/>
    </source>
</evidence>
<comment type="subcellular location">
    <subcellularLocation>
        <location evidence="1">Membrane</location>
        <topology evidence="1">Multi-pass membrane protein</topology>
    </subcellularLocation>
</comment>
<dbReference type="InterPro" id="IPR001902">
    <property type="entry name" value="SLC26A/SulP_fam"/>
</dbReference>
<dbReference type="EMBL" id="SLUI01000025">
    <property type="protein sequence ID" value="TCL31985.1"/>
    <property type="molecule type" value="Genomic_DNA"/>
</dbReference>
<evidence type="ECO:0000256" key="4">
    <source>
        <dbReference type="ARBA" id="ARBA00023136"/>
    </source>
</evidence>
<protein>
    <submittedName>
        <fullName evidence="7">SulP family sulfate permease</fullName>
    </submittedName>
</protein>
<dbReference type="RefSeq" id="WP_243650675.1">
    <property type="nucleotide sequence ID" value="NZ_SLUI01000025.1"/>
</dbReference>
<dbReference type="PANTHER" id="PTHR11814">
    <property type="entry name" value="SULFATE TRANSPORTER"/>
    <property type="match status" value="1"/>
</dbReference>
<evidence type="ECO:0000313" key="7">
    <source>
        <dbReference type="EMBL" id="TCL31985.1"/>
    </source>
</evidence>
<feature type="transmembrane region" description="Helical" evidence="5">
    <location>
        <begin position="51"/>
        <end position="68"/>
    </location>
</feature>
<dbReference type="Proteomes" id="UP000295063">
    <property type="component" value="Unassembled WGS sequence"/>
</dbReference>
<keyword evidence="3 5" id="KW-1133">Transmembrane helix</keyword>
<evidence type="ECO:0000256" key="1">
    <source>
        <dbReference type="ARBA" id="ARBA00004141"/>
    </source>
</evidence>
<dbReference type="InterPro" id="IPR011547">
    <property type="entry name" value="SLC26A/SulP_dom"/>
</dbReference>
<dbReference type="Gene3D" id="3.30.750.24">
    <property type="entry name" value="STAS domain"/>
    <property type="match status" value="1"/>
</dbReference>
<feature type="transmembrane region" description="Helical" evidence="5">
    <location>
        <begin position="96"/>
        <end position="116"/>
    </location>
</feature>
<reference evidence="7 8" key="1">
    <citation type="submission" date="2019-03" db="EMBL/GenBank/DDBJ databases">
        <title>Genomic Encyclopedia of Type Strains, Phase IV (KMG-IV): sequencing the most valuable type-strain genomes for metagenomic binning, comparative biology and taxonomic classification.</title>
        <authorList>
            <person name="Goeker M."/>
        </authorList>
    </citation>
    <scope>NUCLEOTIDE SEQUENCE [LARGE SCALE GENOMIC DNA]</scope>
    <source>
        <strain evidence="7 8">DSM 15969</strain>
    </source>
</reference>
<gene>
    <name evidence="7" type="ORF">EV210_12527</name>
</gene>
<organism evidence="7 8">
    <name type="scientific">Anaerospora hongkongensis</name>
    <dbReference type="NCBI Taxonomy" id="244830"/>
    <lineage>
        <taxon>Bacteria</taxon>
        <taxon>Bacillati</taxon>
        <taxon>Bacillota</taxon>
        <taxon>Negativicutes</taxon>
        <taxon>Selenomonadales</taxon>
        <taxon>Sporomusaceae</taxon>
        <taxon>Anaerospora</taxon>
    </lineage>
</organism>
<dbReference type="PROSITE" id="PS50801">
    <property type="entry name" value="STAS"/>
    <property type="match status" value="1"/>
</dbReference>
<dbReference type="InterPro" id="IPR002645">
    <property type="entry name" value="STAS_dom"/>
</dbReference>
<sequence>MHIPRSVSVPLKRFSTYYRLRKDTIAGVTVGIIAIPLGLAFAIASGVKPEYGIYTTIIAAILVAIFGGSRYQVTGPTGAFIPVLLSIVLTHGYEDLLIAGFLAGIMLVLMGIFKLGSLIKYIPRPVTIGFTAGIAVNIFATQIPAFLGLTGLERHESFLANMHEIVLHISSMNAYSILTAFLCLVIILVTPRRFPKIPGALIGIIISGATAYLLFPGQVSTIGSAFGGIPTNLPTPHVPEITVDKIAELLRPAFAIATLGAIESLLSAVVADGMTGQRHNSNKELIGQGIANLVVPLFGGIPATGAIARTATNIKSGAVSPLSIIISAVFVLFTMLFLAPLAAHIPLASMAAILMVVSYNMSEHKHFHEILKTHSNDAKILIATFLFTVFSNLTTAIEVGLLLSVVMFTKRMSDIMVVNKVLPDETDHFEAITTQEALGIHDCRQVSIFNIEGPLFFGAAQTFSQTVMDIIDYTPKVLILRMSKVPFMDLTGENRLRSIIEQFMKRGGIIFISGLNSQPEKILRSTGLYDQIGADRMFRHTSEAISQAFLYVDLKACTKCDSWVFKECPHMNQQQENTKFQSTKSEETA</sequence>
<dbReference type="CDD" id="cd07042">
    <property type="entry name" value="STAS_SulP_like_sulfate_transporter"/>
    <property type="match status" value="1"/>
</dbReference>
<evidence type="ECO:0000259" key="6">
    <source>
        <dbReference type="PROSITE" id="PS50801"/>
    </source>
</evidence>
<keyword evidence="8" id="KW-1185">Reference proteome</keyword>
<feature type="transmembrane region" description="Helical" evidence="5">
    <location>
        <begin position="197"/>
        <end position="215"/>
    </location>
</feature>
<feature type="transmembrane region" description="Helical" evidence="5">
    <location>
        <begin position="172"/>
        <end position="190"/>
    </location>
</feature>